<organism evidence="1 2">
    <name type="scientific">Aeromonas veronii</name>
    <dbReference type="NCBI Taxonomy" id="654"/>
    <lineage>
        <taxon>Bacteria</taxon>
        <taxon>Pseudomonadati</taxon>
        <taxon>Pseudomonadota</taxon>
        <taxon>Gammaproteobacteria</taxon>
        <taxon>Aeromonadales</taxon>
        <taxon>Aeromonadaceae</taxon>
        <taxon>Aeromonas</taxon>
    </lineage>
</organism>
<proteinExistence type="predicted"/>
<protein>
    <recommendedName>
        <fullName evidence="3">MarR family transcriptional regulator</fullName>
    </recommendedName>
</protein>
<dbReference type="RefSeq" id="WP_136502261.1">
    <property type="nucleotide sequence ID" value="NZ_CP121841.1"/>
</dbReference>
<gene>
    <name evidence="1" type="ORF">E8Q35_18735</name>
</gene>
<comment type="caution">
    <text evidence="1">The sequence shown here is derived from an EMBL/GenBank/DDBJ whole genome shotgun (WGS) entry which is preliminary data.</text>
</comment>
<dbReference type="AlphaFoldDB" id="A0A4S5C646"/>
<sequence length="83" mass="8901">MNSQAYQLAQSAIADLKSAVYLALEASGDAGLTNAELGRSLGIYGGHVGHEGHISRTLLGLLENEGVVVQVADTKRWFLKKYK</sequence>
<evidence type="ECO:0000313" key="1">
    <source>
        <dbReference type="EMBL" id="THJ40709.1"/>
    </source>
</evidence>
<evidence type="ECO:0000313" key="2">
    <source>
        <dbReference type="Proteomes" id="UP000309618"/>
    </source>
</evidence>
<evidence type="ECO:0008006" key="3">
    <source>
        <dbReference type="Google" id="ProtNLM"/>
    </source>
</evidence>
<name>A0A4S5C646_AERVE</name>
<reference evidence="1 2" key="1">
    <citation type="submission" date="2019-04" db="EMBL/GenBank/DDBJ databases">
        <title>Comparative genomics of Aeromonas veronii strains pathogenic to fish.</title>
        <authorList>
            <person name="Cascarano M.C."/>
            <person name="Smyrli M."/>
            <person name="Katharios P."/>
        </authorList>
    </citation>
    <scope>NUCLEOTIDE SEQUENCE [LARGE SCALE GENOMIC DNA]</scope>
    <source>
        <strain evidence="1 2">XU1</strain>
    </source>
</reference>
<dbReference type="Proteomes" id="UP000309618">
    <property type="component" value="Unassembled WGS sequence"/>
</dbReference>
<dbReference type="EMBL" id="SSUX01000017">
    <property type="protein sequence ID" value="THJ40709.1"/>
    <property type="molecule type" value="Genomic_DNA"/>
</dbReference>
<accession>A0A4S5C646</accession>